<proteinExistence type="inferred from homology"/>
<dbReference type="OrthoDB" id="9770388at2"/>
<evidence type="ECO:0000313" key="3">
    <source>
        <dbReference type="Proteomes" id="UP000286931"/>
    </source>
</evidence>
<sequence length="383" mass="39900">MNVPAPSPRTATPSGRPRARALGIRLDGTPGPANALTDVPGVEIGYTTLVEGTSVRTGVTALLPRGRAGVGLPCAAGRYALNGNGEMTGGSWLDETGSLAGPVLITNTHAVGPVHRGVIDWTVANRPELARQWLLPVVAETWDGYLNDINGSHVRPEHAVAAIDAAAPGPVEEGCVGGGTGMNCYGFKGGSGTASRVVEYGTARYTVGAFVQANFGARRELVVAGVPVGRRMTEDNPMEDTDWFAPGGAGSVIVVVGTDAPLLPGQCTALARRVPIGLARTGTTGSHFSGDIFLAFSTANRGALTSGFPQSPATDEDYDTLRHIPWGRIDPFHTATVQAVEEAVLNALVTAEETIGRDGHRTPAVPHARLRTLIEGRLRPDET</sequence>
<keyword evidence="2" id="KW-0645">Protease</keyword>
<keyword evidence="3" id="KW-1185">Reference proteome</keyword>
<protein>
    <submittedName>
        <fullName evidence="2">D-aminopeptidase</fullName>
    </submittedName>
</protein>
<dbReference type="EMBL" id="BIFH01000013">
    <property type="protein sequence ID" value="GCD92607.1"/>
    <property type="molecule type" value="Genomic_DNA"/>
</dbReference>
<dbReference type="InterPro" id="IPR016117">
    <property type="entry name" value="ArgJ-like_dom_sf"/>
</dbReference>
<evidence type="ECO:0000313" key="2">
    <source>
        <dbReference type="EMBL" id="GCD92607.1"/>
    </source>
</evidence>
<name>A0A401YDD4_9ACTN</name>
<dbReference type="InterPro" id="IPR005321">
    <property type="entry name" value="Peptidase_S58_DmpA"/>
</dbReference>
<gene>
    <name evidence="2" type="ORF">EHYA_00246</name>
</gene>
<dbReference type="Proteomes" id="UP000286931">
    <property type="component" value="Unassembled WGS sequence"/>
</dbReference>
<evidence type="ECO:0000256" key="1">
    <source>
        <dbReference type="ARBA" id="ARBA00007068"/>
    </source>
</evidence>
<accession>A0A401YDD4</accession>
<dbReference type="AlphaFoldDB" id="A0A401YDD4"/>
<dbReference type="GO" id="GO:0004177">
    <property type="term" value="F:aminopeptidase activity"/>
    <property type="evidence" value="ECO:0007669"/>
    <property type="project" value="UniProtKB-KW"/>
</dbReference>
<dbReference type="PANTHER" id="PTHR36512">
    <property type="entry name" value="D-AMINOPEPTIDASE"/>
    <property type="match status" value="1"/>
</dbReference>
<comment type="similarity">
    <text evidence="1">Belongs to the peptidase S58 family.</text>
</comment>
<keyword evidence="2" id="KW-0031">Aminopeptidase</keyword>
<dbReference type="CDD" id="cd02253">
    <property type="entry name" value="DmpA"/>
    <property type="match status" value="1"/>
</dbReference>
<dbReference type="RefSeq" id="WP_126634959.1">
    <property type="nucleotide sequence ID" value="NZ_BIFH01000013.1"/>
</dbReference>
<organism evidence="2 3">
    <name type="scientific">Embleya hyalina</name>
    <dbReference type="NCBI Taxonomy" id="516124"/>
    <lineage>
        <taxon>Bacteria</taxon>
        <taxon>Bacillati</taxon>
        <taxon>Actinomycetota</taxon>
        <taxon>Actinomycetes</taxon>
        <taxon>Kitasatosporales</taxon>
        <taxon>Streptomycetaceae</taxon>
        <taxon>Embleya</taxon>
    </lineage>
</organism>
<keyword evidence="2" id="KW-0378">Hydrolase</keyword>
<dbReference type="Gene3D" id="3.60.70.12">
    <property type="entry name" value="L-amino peptidase D-ALA esterase/amidase"/>
    <property type="match status" value="1"/>
</dbReference>
<dbReference type="PANTHER" id="PTHR36512:SF3">
    <property type="entry name" value="BLR5678 PROTEIN"/>
    <property type="match status" value="1"/>
</dbReference>
<comment type="caution">
    <text evidence="2">The sequence shown here is derived from an EMBL/GenBank/DDBJ whole genome shotgun (WGS) entry which is preliminary data.</text>
</comment>
<dbReference type="SUPFAM" id="SSF56266">
    <property type="entry name" value="DmpA/ArgJ-like"/>
    <property type="match status" value="1"/>
</dbReference>
<dbReference type="Pfam" id="PF03576">
    <property type="entry name" value="Peptidase_S58"/>
    <property type="match status" value="1"/>
</dbReference>
<reference evidence="2 3" key="1">
    <citation type="submission" date="2018-12" db="EMBL/GenBank/DDBJ databases">
        <title>Draft genome sequence of Embleya hyalina NBRC 13850T.</title>
        <authorList>
            <person name="Komaki H."/>
            <person name="Hosoyama A."/>
            <person name="Kimura A."/>
            <person name="Ichikawa N."/>
            <person name="Tamura T."/>
        </authorList>
    </citation>
    <scope>NUCLEOTIDE SEQUENCE [LARGE SCALE GENOMIC DNA]</scope>
    <source>
        <strain evidence="2 3">NBRC 13850</strain>
    </source>
</reference>